<dbReference type="GeneID" id="90076513"/>
<gene>
    <name evidence="3" type="ORF">DASC09_058640</name>
</gene>
<evidence type="ECO:0000259" key="2">
    <source>
        <dbReference type="Pfam" id="PF22893"/>
    </source>
</evidence>
<name>A0AAV5QWI4_9ASCO</name>
<comment type="caution">
    <text evidence="3">The sequence shown here is derived from an EMBL/GenBank/DDBJ whole genome shotgun (WGS) entry which is preliminary data.</text>
</comment>
<reference evidence="3 4" key="1">
    <citation type="journal article" date="2023" name="Elife">
        <title>Identification of key yeast species and microbe-microbe interactions impacting larval growth of Drosophila in the wild.</title>
        <authorList>
            <person name="Mure A."/>
            <person name="Sugiura Y."/>
            <person name="Maeda R."/>
            <person name="Honda K."/>
            <person name="Sakurai N."/>
            <person name="Takahashi Y."/>
            <person name="Watada M."/>
            <person name="Katoh T."/>
            <person name="Gotoh A."/>
            <person name="Gotoh Y."/>
            <person name="Taniguchi I."/>
            <person name="Nakamura K."/>
            <person name="Hayashi T."/>
            <person name="Katayama T."/>
            <person name="Uemura T."/>
            <person name="Hattori Y."/>
        </authorList>
    </citation>
    <scope>NUCLEOTIDE SEQUENCE [LARGE SCALE GENOMIC DNA]</scope>
    <source>
        <strain evidence="3 4">SC-9</strain>
    </source>
</reference>
<feature type="region of interest" description="Disordered" evidence="1">
    <location>
        <begin position="182"/>
        <end position="228"/>
    </location>
</feature>
<accession>A0AAV5QWI4</accession>
<dbReference type="RefSeq" id="XP_064855520.1">
    <property type="nucleotide sequence ID" value="XM_064999448.1"/>
</dbReference>
<organism evidence="3 4">
    <name type="scientific">Saccharomycopsis crataegensis</name>
    <dbReference type="NCBI Taxonomy" id="43959"/>
    <lineage>
        <taxon>Eukaryota</taxon>
        <taxon>Fungi</taxon>
        <taxon>Dikarya</taxon>
        <taxon>Ascomycota</taxon>
        <taxon>Saccharomycotina</taxon>
        <taxon>Saccharomycetes</taxon>
        <taxon>Saccharomycopsidaceae</taxon>
        <taxon>Saccharomycopsis</taxon>
    </lineage>
</organism>
<keyword evidence="4" id="KW-1185">Reference proteome</keyword>
<sequence length="228" mass="26636">MTDIFKVPGGWDNHYHSHKRAHSIYSDNSSKSDFSFDRKSILTSDSTSTYSAESIGYKNFMIMAKGKNPSNNNKSANTNNKNSAPKKKQKPITVRIENDRDQSAYQFPYEYTNTWSGFQQSLRDAFPRYRQLISKGELVIINKNEECAFIPQHYNTFVKPGQELFVKFQRQPKNQFYMKEYERGSNYESDEISSDDEYNPDHPRSPRKSNKPKKKSSATHRIVNWLTE</sequence>
<feature type="region of interest" description="Disordered" evidence="1">
    <location>
        <begin position="66"/>
        <end position="93"/>
    </location>
</feature>
<dbReference type="AlphaFoldDB" id="A0AAV5QWI4"/>
<feature type="compositionally biased region" description="Basic residues" evidence="1">
    <location>
        <begin position="205"/>
        <end position="218"/>
    </location>
</feature>
<dbReference type="Pfam" id="PF22893">
    <property type="entry name" value="ULD_2"/>
    <property type="match status" value="1"/>
</dbReference>
<dbReference type="InterPro" id="IPR054464">
    <property type="entry name" value="ULD_fung"/>
</dbReference>
<evidence type="ECO:0000313" key="3">
    <source>
        <dbReference type="EMBL" id="GMM38525.1"/>
    </source>
</evidence>
<evidence type="ECO:0000256" key="1">
    <source>
        <dbReference type="SAM" id="MobiDB-lite"/>
    </source>
</evidence>
<feature type="compositionally biased region" description="Acidic residues" evidence="1">
    <location>
        <begin position="188"/>
        <end position="198"/>
    </location>
</feature>
<feature type="compositionally biased region" description="Low complexity" evidence="1">
    <location>
        <begin position="66"/>
        <end position="83"/>
    </location>
</feature>
<proteinExistence type="predicted"/>
<dbReference type="EMBL" id="BTFZ01000020">
    <property type="protein sequence ID" value="GMM38525.1"/>
    <property type="molecule type" value="Genomic_DNA"/>
</dbReference>
<evidence type="ECO:0000313" key="4">
    <source>
        <dbReference type="Proteomes" id="UP001360560"/>
    </source>
</evidence>
<dbReference type="Proteomes" id="UP001360560">
    <property type="component" value="Unassembled WGS sequence"/>
</dbReference>
<protein>
    <recommendedName>
        <fullName evidence="2">Ubiquitin-like domain-containing protein</fullName>
    </recommendedName>
</protein>
<feature type="domain" description="Ubiquitin-like" evidence="2">
    <location>
        <begin position="103"/>
        <end position="164"/>
    </location>
</feature>